<evidence type="ECO:0000256" key="1">
    <source>
        <dbReference type="SAM" id="MobiDB-lite"/>
    </source>
</evidence>
<evidence type="ECO:0000313" key="3">
    <source>
        <dbReference type="Proteomes" id="UP001153269"/>
    </source>
</evidence>
<name>A0A9N7YDL9_PLEPL</name>
<evidence type="ECO:0000313" key="2">
    <source>
        <dbReference type="EMBL" id="CAB1427605.1"/>
    </source>
</evidence>
<comment type="caution">
    <text evidence="2">The sequence shown here is derived from an EMBL/GenBank/DDBJ whole genome shotgun (WGS) entry which is preliminary data.</text>
</comment>
<reference evidence="2" key="1">
    <citation type="submission" date="2020-03" db="EMBL/GenBank/DDBJ databases">
        <authorList>
            <person name="Weist P."/>
        </authorList>
    </citation>
    <scope>NUCLEOTIDE SEQUENCE</scope>
</reference>
<proteinExistence type="predicted"/>
<keyword evidence="3" id="KW-1185">Reference proteome</keyword>
<dbReference type="Proteomes" id="UP001153269">
    <property type="component" value="Unassembled WGS sequence"/>
</dbReference>
<accession>A0A9N7YDL9</accession>
<dbReference type="AlphaFoldDB" id="A0A9N7YDL9"/>
<feature type="region of interest" description="Disordered" evidence="1">
    <location>
        <begin position="1"/>
        <end position="42"/>
    </location>
</feature>
<dbReference type="EMBL" id="CADEAL010000981">
    <property type="protein sequence ID" value="CAB1427605.1"/>
    <property type="molecule type" value="Genomic_DNA"/>
</dbReference>
<organism evidence="2 3">
    <name type="scientific">Pleuronectes platessa</name>
    <name type="common">European plaice</name>
    <dbReference type="NCBI Taxonomy" id="8262"/>
    <lineage>
        <taxon>Eukaryota</taxon>
        <taxon>Metazoa</taxon>
        <taxon>Chordata</taxon>
        <taxon>Craniata</taxon>
        <taxon>Vertebrata</taxon>
        <taxon>Euteleostomi</taxon>
        <taxon>Actinopterygii</taxon>
        <taxon>Neopterygii</taxon>
        <taxon>Teleostei</taxon>
        <taxon>Neoteleostei</taxon>
        <taxon>Acanthomorphata</taxon>
        <taxon>Carangaria</taxon>
        <taxon>Pleuronectiformes</taxon>
        <taxon>Pleuronectoidei</taxon>
        <taxon>Pleuronectidae</taxon>
        <taxon>Pleuronectes</taxon>
    </lineage>
</organism>
<gene>
    <name evidence="2" type="ORF">PLEPLA_LOCUS15546</name>
</gene>
<protein>
    <submittedName>
        <fullName evidence="2">Uncharacterized protein</fullName>
    </submittedName>
</protein>
<sequence>MEHPDQQHSAAAAEVGEDAATIKLASKHHPSGESCQPQPPTAPSILCDLLEQTFLPLIGTINLSTPPLYKDDGSMSSQCNMEQQLERSWKKKDGPCLVL</sequence>